<dbReference type="Proteomes" id="UP000092482">
    <property type="component" value="Chromosome"/>
</dbReference>
<dbReference type="KEGG" id="serj:SGUI_1894"/>
<organism evidence="2 3">
    <name type="scientific">Serinicoccus hydrothermalis</name>
    <dbReference type="NCBI Taxonomy" id="1758689"/>
    <lineage>
        <taxon>Bacteria</taxon>
        <taxon>Bacillati</taxon>
        <taxon>Actinomycetota</taxon>
        <taxon>Actinomycetes</taxon>
        <taxon>Micrococcales</taxon>
        <taxon>Ornithinimicrobiaceae</taxon>
        <taxon>Serinicoccus</taxon>
    </lineage>
</organism>
<dbReference type="SUPFAM" id="SSF53756">
    <property type="entry name" value="UDP-Glycosyltransferase/glycogen phosphorylase"/>
    <property type="match status" value="1"/>
</dbReference>
<evidence type="ECO:0000313" key="3">
    <source>
        <dbReference type="Proteomes" id="UP000092482"/>
    </source>
</evidence>
<dbReference type="OrthoDB" id="3171021at2"/>
<protein>
    <submittedName>
        <fullName evidence="2">TPR/glycosyl transferase domain protein</fullName>
    </submittedName>
</protein>
<evidence type="ECO:0000256" key="1">
    <source>
        <dbReference type="SAM" id="MobiDB-lite"/>
    </source>
</evidence>
<dbReference type="RefSeq" id="WP_066639322.1">
    <property type="nucleotide sequence ID" value="NZ_CP014989.1"/>
</dbReference>
<keyword evidence="3" id="KW-1185">Reference proteome</keyword>
<accession>A0A1B1NCV7</accession>
<name>A0A1B1NCV7_9MICO</name>
<evidence type="ECO:0000313" key="2">
    <source>
        <dbReference type="EMBL" id="ANS79290.1"/>
    </source>
</evidence>
<gene>
    <name evidence="2" type="ORF">SGUI_1894</name>
</gene>
<dbReference type="PATRIC" id="fig|1758689.4.peg.1958"/>
<dbReference type="Gene3D" id="3.40.50.2000">
    <property type="entry name" value="Glycogen Phosphorylase B"/>
    <property type="match status" value="1"/>
</dbReference>
<dbReference type="STRING" id="1758689.SGUI_1894"/>
<reference evidence="2 3" key="1">
    <citation type="submission" date="2016-03" db="EMBL/GenBank/DDBJ databases">
        <title>Shallow-sea hydrothermal system.</title>
        <authorList>
            <person name="Tang K."/>
        </authorList>
    </citation>
    <scope>NUCLEOTIDE SEQUENCE [LARGE SCALE GENOMIC DNA]</scope>
    <source>
        <strain evidence="2 3">JLT9</strain>
    </source>
</reference>
<dbReference type="EMBL" id="CP014989">
    <property type="protein sequence ID" value="ANS79290.1"/>
    <property type="molecule type" value="Genomic_DNA"/>
</dbReference>
<keyword evidence="2" id="KW-0808">Transferase</keyword>
<dbReference type="AlphaFoldDB" id="A0A1B1NCV7"/>
<feature type="region of interest" description="Disordered" evidence="1">
    <location>
        <begin position="1"/>
        <end position="21"/>
    </location>
</feature>
<sequence>MAESTPADRVTGPGDAAPPPPAEDLVVSYCFPPYVDTSAIVAAKRVREMGRPVDVLQNRMSSERSTDPGLARIADHLVVRRHQLPSPTRFSAWRGITGFTQRGLQRALEWDREGAGYARLYSRAHFSASHVLAARLTLLRPGIRWTAEFSDPLSRDVTGAVRHAPTQDGPLLDALGAGIERAGFRPPGDGNSFRWAEHLAFALADTLVFTNEHQRELMLETVEDGELVERVRGRSQVSPHPTLPPSFYAMADPDYPLDPGRRHIGYFGNFYATRGMGSVLAALEALPARLRAQVCLHVFAGRREEVEQEVERRRLGDCVRVAPFVGYLDFLALCTRMDVLLVSDAVTDGLLATNPFLPSKWSDYRGSGTPVWGMVEPGSVLDSQPLQHRSPVEHTSAAVQVLADIARG</sequence>
<dbReference type="GO" id="GO:0016740">
    <property type="term" value="F:transferase activity"/>
    <property type="evidence" value="ECO:0007669"/>
    <property type="project" value="UniProtKB-KW"/>
</dbReference>
<proteinExistence type="predicted"/>